<dbReference type="GO" id="GO:0032040">
    <property type="term" value="C:small-subunit processome"/>
    <property type="evidence" value="ECO:0007669"/>
    <property type="project" value="TreeGrafter"/>
</dbReference>
<keyword evidence="5" id="KW-0539">Nucleus</keyword>
<dbReference type="OrthoDB" id="28112at2759"/>
<dbReference type="PANTHER" id="PTHR23271">
    <property type="entry name" value="HEPATOCELLULAR CARCINOMA-ASSOCIATED ANTIGEN 66"/>
    <property type="match status" value="1"/>
</dbReference>
<dbReference type="Proteomes" id="UP000886523">
    <property type="component" value="Unassembled WGS sequence"/>
</dbReference>
<proteinExistence type="inferred from homology"/>
<accession>A0A9P6B378</accession>
<name>A0A9P6B378_9AGAM</name>
<gene>
    <name evidence="8" type="ORF">BS47DRAFT_1328063</name>
</gene>
<feature type="domain" description="U3 small nucleolar RNA-associated protein 6 N-terminal" evidence="7">
    <location>
        <begin position="9"/>
        <end position="89"/>
    </location>
</feature>
<dbReference type="SMART" id="SM00386">
    <property type="entry name" value="HAT"/>
    <property type="match status" value="4"/>
</dbReference>
<dbReference type="Gene3D" id="1.25.40.10">
    <property type="entry name" value="Tetratricopeptide repeat domain"/>
    <property type="match status" value="1"/>
</dbReference>
<evidence type="ECO:0000256" key="4">
    <source>
        <dbReference type="ARBA" id="ARBA00022737"/>
    </source>
</evidence>
<dbReference type="InterPro" id="IPR011990">
    <property type="entry name" value="TPR-like_helical_dom_sf"/>
</dbReference>
<evidence type="ECO:0000256" key="5">
    <source>
        <dbReference type="ARBA" id="ARBA00023242"/>
    </source>
</evidence>
<dbReference type="InterPro" id="IPR013949">
    <property type="entry name" value="Utp6"/>
</dbReference>
<evidence type="ECO:0000256" key="2">
    <source>
        <dbReference type="ARBA" id="ARBA00010734"/>
    </source>
</evidence>
<comment type="subcellular location">
    <subcellularLocation>
        <location evidence="1">Nucleus</location>
        <location evidence="1">Nucleolus</location>
    </subcellularLocation>
</comment>
<organism evidence="8 9">
    <name type="scientific">Hydnum rufescens UP504</name>
    <dbReference type="NCBI Taxonomy" id="1448309"/>
    <lineage>
        <taxon>Eukaryota</taxon>
        <taxon>Fungi</taxon>
        <taxon>Dikarya</taxon>
        <taxon>Basidiomycota</taxon>
        <taxon>Agaricomycotina</taxon>
        <taxon>Agaricomycetes</taxon>
        <taxon>Cantharellales</taxon>
        <taxon>Hydnaceae</taxon>
        <taxon>Hydnum</taxon>
    </lineage>
</organism>
<evidence type="ECO:0000259" key="7">
    <source>
        <dbReference type="Pfam" id="PF08640"/>
    </source>
</evidence>
<evidence type="ECO:0000256" key="3">
    <source>
        <dbReference type="ARBA" id="ARBA00022552"/>
    </source>
</evidence>
<dbReference type="GO" id="GO:0030515">
    <property type="term" value="F:snoRNA binding"/>
    <property type="evidence" value="ECO:0007669"/>
    <property type="project" value="InterPro"/>
</dbReference>
<comment type="similarity">
    <text evidence="2">Belongs to the UTP6 family.</text>
</comment>
<evidence type="ECO:0000256" key="6">
    <source>
        <dbReference type="SAM" id="Coils"/>
    </source>
</evidence>
<keyword evidence="4" id="KW-0677">Repeat</keyword>
<dbReference type="Pfam" id="PF08640">
    <property type="entry name" value="U3_assoc_6"/>
    <property type="match status" value="1"/>
</dbReference>
<sequence length="615" mass="69753">MERAQYLQERSIPELKEFLEKGIFSKEEIKHIVKRRNAFESALVRRIARKSDYLRYVAYEMNLEALRRKRVERLHLSGPSSLSDYALIRKQFFIFERAVRKFKSDLGLWVQYIQLAKREGARGLAGRLCARALQLHPTAPSLYILASSHELEQLSPSAGRALLQRGIRLNPESVELWTEYVKMELSYIETLRRRWEILGIVPKDGDVPPNAEGENESEASRREIMRGAIVQTVLENAVKALPTIPLFKSLQDLLISFPTPLRGSFLDALHEHLARVLPADPEARFLRATRRLTADLEGAKLVERVKEANEELVEAIQNEALAKQVGDIYAIWVEEWLAKVEESNLRRYLILSLQSVPAKVAKKSYLSPGLLSTCLLLSVSPLNPSPPSLDKVVRMARKFTSAIYHPASGSTAVWLARLEVERQAGNIDEIRSSWAEARRSATGTPEDLKKLWLWGVETTLEIPVEKIYGDLLQSSMRHASTALHDMVLIEYLKALHPKMEASARKEDLKRLFTTYRPSATFHQLAFSCEAALDGSVREVLEFLYERWRSGSDIEGAGLTWATWLLRDAGDGEAAGTVIRRTLGAMKDGDARDRLERRWTEVLSADSEVEADVMMA</sequence>
<dbReference type="InterPro" id="IPR055347">
    <property type="entry name" value="UTP6_N"/>
</dbReference>
<reference evidence="8" key="1">
    <citation type="journal article" date="2020" name="Nat. Commun.">
        <title>Large-scale genome sequencing of mycorrhizal fungi provides insights into the early evolution of symbiotic traits.</title>
        <authorList>
            <person name="Miyauchi S."/>
            <person name="Kiss E."/>
            <person name="Kuo A."/>
            <person name="Drula E."/>
            <person name="Kohler A."/>
            <person name="Sanchez-Garcia M."/>
            <person name="Morin E."/>
            <person name="Andreopoulos B."/>
            <person name="Barry K.W."/>
            <person name="Bonito G."/>
            <person name="Buee M."/>
            <person name="Carver A."/>
            <person name="Chen C."/>
            <person name="Cichocki N."/>
            <person name="Clum A."/>
            <person name="Culley D."/>
            <person name="Crous P.W."/>
            <person name="Fauchery L."/>
            <person name="Girlanda M."/>
            <person name="Hayes R.D."/>
            <person name="Keri Z."/>
            <person name="LaButti K."/>
            <person name="Lipzen A."/>
            <person name="Lombard V."/>
            <person name="Magnuson J."/>
            <person name="Maillard F."/>
            <person name="Murat C."/>
            <person name="Nolan M."/>
            <person name="Ohm R.A."/>
            <person name="Pangilinan J."/>
            <person name="Pereira M.F."/>
            <person name="Perotto S."/>
            <person name="Peter M."/>
            <person name="Pfister S."/>
            <person name="Riley R."/>
            <person name="Sitrit Y."/>
            <person name="Stielow J.B."/>
            <person name="Szollosi G."/>
            <person name="Zifcakova L."/>
            <person name="Stursova M."/>
            <person name="Spatafora J.W."/>
            <person name="Tedersoo L."/>
            <person name="Vaario L.M."/>
            <person name="Yamada A."/>
            <person name="Yan M."/>
            <person name="Wang P."/>
            <person name="Xu J."/>
            <person name="Bruns T."/>
            <person name="Baldrian P."/>
            <person name="Vilgalys R."/>
            <person name="Dunand C."/>
            <person name="Henrissat B."/>
            <person name="Grigoriev I.V."/>
            <person name="Hibbett D."/>
            <person name="Nagy L.G."/>
            <person name="Martin F.M."/>
        </authorList>
    </citation>
    <scope>NUCLEOTIDE SEQUENCE</scope>
    <source>
        <strain evidence="8">UP504</strain>
    </source>
</reference>
<evidence type="ECO:0000313" key="8">
    <source>
        <dbReference type="EMBL" id="KAF9515476.1"/>
    </source>
</evidence>
<dbReference type="AlphaFoldDB" id="A0A9P6B378"/>
<dbReference type="PANTHER" id="PTHR23271:SF1">
    <property type="entry name" value="U3 SMALL NUCLEOLAR RNA-ASSOCIATED PROTEIN 6 HOMOLOG"/>
    <property type="match status" value="1"/>
</dbReference>
<keyword evidence="6" id="KW-0175">Coiled coil</keyword>
<evidence type="ECO:0000313" key="9">
    <source>
        <dbReference type="Proteomes" id="UP000886523"/>
    </source>
</evidence>
<comment type="caution">
    <text evidence="8">The sequence shown here is derived from an EMBL/GenBank/DDBJ whole genome shotgun (WGS) entry which is preliminary data.</text>
</comment>
<dbReference type="EMBL" id="MU128949">
    <property type="protein sequence ID" value="KAF9515476.1"/>
    <property type="molecule type" value="Genomic_DNA"/>
</dbReference>
<keyword evidence="9" id="KW-1185">Reference proteome</keyword>
<keyword evidence="3" id="KW-0698">rRNA processing</keyword>
<protein>
    <recommendedName>
        <fullName evidence="7">U3 small nucleolar RNA-associated protein 6 N-terminal domain-containing protein</fullName>
    </recommendedName>
</protein>
<evidence type="ECO:0000256" key="1">
    <source>
        <dbReference type="ARBA" id="ARBA00004604"/>
    </source>
</evidence>
<dbReference type="GO" id="GO:0034388">
    <property type="term" value="C:Pwp2p-containing subcomplex of 90S preribosome"/>
    <property type="evidence" value="ECO:0007669"/>
    <property type="project" value="TreeGrafter"/>
</dbReference>
<dbReference type="GO" id="GO:0000462">
    <property type="term" value="P:maturation of SSU-rRNA from tricistronic rRNA transcript (SSU-rRNA, 5.8S rRNA, LSU-rRNA)"/>
    <property type="evidence" value="ECO:0007669"/>
    <property type="project" value="InterPro"/>
</dbReference>
<dbReference type="SUPFAM" id="SSF48452">
    <property type="entry name" value="TPR-like"/>
    <property type="match status" value="1"/>
</dbReference>
<feature type="coiled-coil region" evidence="6">
    <location>
        <begin position="298"/>
        <end position="325"/>
    </location>
</feature>
<dbReference type="InterPro" id="IPR003107">
    <property type="entry name" value="HAT"/>
</dbReference>